<organism evidence="1 2">
    <name type="scientific">Anaeroselena agilis</name>
    <dbReference type="NCBI Taxonomy" id="3063788"/>
    <lineage>
        <taxon>Bacteria</taxon>
        <taxon>Bacillati</taxon>
        <taxon>Bacillota</taxon>
        <taxon>Negativicutes</taxon>
        <taxon>Acetonemataceae</taxon>
        <taxon>Anaeroselena</taxon>
    </lineage>
</organism>
<proteinExistence type="predicted"/>
<dbReference type="InterPro" id="IPR007169">
    <property type="entry name" value="RemA-like"/>
</dbReference>
<dbReference type="Proteomes" id="UP001254848">
    <property type="component" value="Unassembled WGS sequence"/>
</dbReference>
<reference evidence="1 2" key="1">
    <citation type="submission" date="2023-07" db="EMBL/GenBank/DDBJ databases">
        <title>The novel representative of Negativicutes class, Anaeroselena agilis gen. nov. sp. nov.</title>
        <authorList>
            <person name="Prokofeva M.I."/>
            <person name="Elcheninov A.G."/>
            <person name="Klyukina A."/>
            <person name="Kublanov I.V."/>
            <person name="Frolov E.N."/>
            <person name="Podosokorskaya O.A."/>
        </authorList>
    </citation>
    <scope>NUCLEOTIDE SEQUENCE [LARGE SCALE GENOMIC DNA]</scope>
    <source>
        <strain evidence="1 2">4137-cl</strain>
    </source>
</reference>
<dbReference type="NCBIfam" id="NF046065">
    <property type="entry name" value="MtxRegRemB"/>
    <property type="match status" value="1"/>
</dbReference>
<evidence type="ECO:0000313" key="1">
    <source>
        <dbReference type="EMBL" id="MDT8903363.1"/>
    </source>
</evidence>
<name>A0ABU3P4D8_9FIRM</name>
<protein>
    <submittedName>
        <fullName evidence="1">DUF370 domain-containing protein</fullName>
    </submittedName>
</protein>
<evidence type="ECO:0000313" key="2">
    <source>
        <dbReference type="Proteomes" id="UP001254848"/>
    </source>
</evidence>
<sequence length="84" mass="9385">MFLHLGADTVIPLRDVIAITDIKNVRSGINDDFLRVMREENLIDDISDGNAKSFVVTDKRVFMSAISAATLKKRASFLAEDEEN</sequence>
<keyword evidence="2" id="KW-1185">Reference proteome</keyword>
<dbReference type="Pfam" id="PF04025">
    <property type="entry name" value="RemA-like"/>
    <property type="match status" value="1"/>
</dbReference>
<dbReference type="RefSeq" id="WP_413781820.1">
    <property type="nucleotide sequence ID" value="NZ_JAUOZS010000001.1"/>
</dbReference>
<comment type="caution">
    <text evidence="1">The sequence shown here is derived from an EMBL/GenBank/DDBJ whole genome shotgun (WGS) entry which is preliminary data.</text>
</comment>
<gene>
    <name evidence="1" type="ORF">Q4T40_19205</name>
</gene>
<dbReference type="EMBL" id="JAUOZS010000001">
    <property type="protein sequence ID" value="MDT8903363.1"/>
    <property type="molecule type" value="Genomic_DNA"/>
</dbReference>
<accession>A0ABU3P4D8</accession>